<dbReference type="EMBL" id="ML735217">
    <property type="protein sequence ID" value="KAE8395797.1"/>
    <property type="molecule type" value="Genomic_DNA"/>
</dbReference>
<gene>
    <name evidence="2" type="ORF">BDV23DRAFT_178368</name>
</gene>
<dbReference type="Proteomes" id="UP000326877">
    <property type="component" value="Unassembled WGS sequence"/>
</dbReference>
<protein>
    <submittedName>
        <fullName evidence="2">Uncharacterized protein</fullName>
    </submittedName>
</protein>
<feature type="region of interest" description="Disordered" evidence="1">
    <location>
        <begin position="1"/>
        <end position="48"/>
    </location>
</feature>
<evidence type="ECO:0000313" key="2">
    <source>
        <dbReference type="EMBL" id="KAE8395797.1"/>
    </source>
</evidence>
<name>A0A5N7CQ38_PETAA</name>
<sequence length="109" mass="11858">MTTTRARKTGLGSRARTVTEASRRGRGARAQRTGGPKEYDGDAEGSMPKGFRIPLEPNLSYGLMFLIGGRLSTHLGQGILYGHQAESLLSIHLSRGILYSHQAESLFDL</sequence>
<evidence type="ECO:0000256" key="1">
    <source>
        <dbReference type="SAM" id="MobiDB-lite"/>
    </source>
</evidence>
<organism evidence="2">
    <name type="scientific">Petromyces alliaceus</name>
    <name type="common">Aspergillus alliaceus</name>
    <dbReference type="NCBI Taxonomy" id="209559"/>
    <lineage>
        <taxon>Eukaryota</taxon>
        <taxon>Fungi</taxon>
        <taxon>Dikarya</taxon>
        <taxon>Ascomycota</taxon>
        <taxon>Pezizomycotina</taxon>
        <taxon>Eurotiomycetes</taxon>
        <taxon>Eurotiomycetidae</taxon>
        <taxon>Eurotiales</taxon>
        <taxon>Aspergillaceae</taxon>
        <taxon>Aspergillus</taxon>
        <taxon>Aspergillus subgen. Circumdati</taxon>
    </lineage>
</organism>
<reference evidence="2" key="1">
    <citation type="submission" date="2019-04" db="EMBL/GenBank/DDBJ databases">
        <title>Friends and foes A comparative genomics studyof 23 Aspergillus species from section Flavi.</title>
        <authorList>
            <consortium name="DOE Joint Genome Institute"/>
            <person name="Kjaerbolling I."/>
            <person name="Vesth T."/>
            <person name="Frisvad J.C."/>
            <person name="Nybo J.L."/>
            <person name="Theobald S."/>
            <person name="Kildgaard S."/>
            <person name="Isbrandt T."/>
            <person name="Kuo A."/>
            <person name="Sato A."/>
            <person name="Lyhne E.K."/>
            <person name="Kogle M.E."/>
            <person name="Wiebenga A."/>
            <person name="Kun R.S."/>
            <person name="Lubbers R.J."/>
            <person name="Makela M.R."/>
            <person name="Barry K."/>
            <person name="Chovatia M."/>
            <person name="Clum A."/>
            <person name="Daum C."/>
            <person name="Haridas S."/>
            <person name="He G."/>
            <person name="LaButti K."/>
            <person name="Lipzen A."/>
            <person name="Mondo S."/>
            <person name="Riley R."/>
            <person name="Salamov A."/>
            <person name="Simmons B.A."/>
            <person name="Magnuson J.K."/>
            <person name="Henrissat B."/>
            <person name="Mortensen U.H."/>
            <person name="Larsen T.O."/>
            <person name="Devries R.P."/>
            <person name="Grigoriev I.V."/>
            <person name="Machida M."/>
            <person name="Baker S.E."/>
            <person name="Andersen M.R."/>
        </authorList>
    </citation>
    <scope>NUCLEOTIDE SEQUENCE [LARGE SCALE GENOMIC DNA]</scope>
    <source>
        <strain evidence="2">IBT 14317</strain>
    </source>
</reference>
<accession>A0A5N7CQ38</accession>
<proteinExistence type="predicted"/>
<dbReference type="AlphaFoldDB" id="A0A5N7CQ38"/>